<name>A0ACA9NT97_9GLOM</name>
<dbReference type="EMBL" id="CAJVPU010020270">
    <property type="protein sequence ID" value="CAG8675786.1"/>
    <property type="molecule type" value="Genomic_DNA"/>
</dbReference>
<reference evidence="1" key="1">
    <citation type="submission" date="2021-06" db="EMBL/GenBank/DDBJ databases">
        <authorList>
            <person name="Kallberg Y."/>
            <person name="Tangrot J."/>
            <person name="Rosling A."/>
        </authorList>
    </citation>
    <scope>NUCLEOTIDE SEQUENCE</scope>
    <source>
        <strain evidence="1">IL203A</strain>
    </source>
</reference>
<proteinExistence type="predicted"/>
<gene>
    <name evidence="1" type="ORF">DHETER_LOCUS10396</name>
</gene>
<accession>A0ACA9NT97</accession>
<keyword evidence="2" id="KW-1185">Reference proteome</keyword>
<feature type="non-terminal residue" evidence="1">
    <location>
        <position position="1"/>
    </location>
</feature>
<comment type="caution">
    <text evidence="1">The sequence shown here is derived from an EMBL/GenBank/DDBJ whole genome shotgun (WGS) entry which is preliminary data.</text>
</comment>
<dbReference type="Proteomes" id="UP000789702">
    <property type="component" value="Unassembled WGS sequence"/>
</dbReference>
<evidence type="ECO:0000313" key="1">
    <source>
        <dbReference type="EMBL" id="CAG8675786.1"/>
    </source>
</evidence>
<protein>
    <submittedName>
        <fullName evidence="1">15870_t:CDS:1</fullName>
    </submittedName>
</protein>
<organism evidence="1 2">
    <name type="scientific">Dentiscutata heterogama</name>
    <dbReference type="NCBI Taxonomy" id="1316150"/>
    <lineage>
        <taxon>Eukaryota</taxon>
        <taxon>Fungi</taxon>
        <taxon>Fungi incertae sedis</taxon>
        <taxon>Mucoromycota</taxon>
        <taxon>Glomeromycotina</taxon>
        <taxon>Glomeromycetes</taxon>
        <taxon>Diversisporales</taxon>
        <taxon>Gigasporaceae</taxon>
        <taxon>Dentiscutata</taxon>
    </lineage>
</organism>
<evidence type="ECO:0000313" key="2">
    <source>
        <dbReference type="Proteomes" id="UP000789702"/>
    </source>
</evidence>
<sequence>ECWDKDPENRPSAIEIYETILKWKNSTEILSEFLKSDKEMVIENNNSFKDMEISTFHTSKFIGYITDEIISDNNICIKDIEKH</sequence>